<dbReference type="InterPro" id="IPR043502">
    <property type="entry name" value="DNA/RNA_pol_sf"/>
</dbReference>
<evidence type="ECO:0000256" key="1">
    <source>
        <dbReference type="ARBA" id="ARBA00022763"/>
    </source>
</evidence>
<sequence>MLWIALAPQALPEDAAEAEALLQALAWAVLQFSPRVCRLEQAVLLEVEASVRLFHGQRQLLRQVQQQTAQWCACSLALAPTALAALALLKQRSNTLVGCSPHTLQARLDGLPMHCLAALAAHLPTLQRLGCRSMGQVRALPRSGVSRRFGAGVLDALDRAYGLKPELYPWVALPEQFRLRLEFSGRIELAQGMLFGVQRLLLQLKAWLQARQSGVIGVRLHWEHDMQPRSEAAAGCMEVCTAEATRDTAHLAKLLAEHLAHTPLAAPVVAITLEALGVERLQTSSQSLLPEDRLRGESLQQFIERVSARLGPQQVLRAQAVADHRPQRMQTWAPASTTLPGKSITPDPAQASHPPWILRQPQPLAVQNHRPLYQGPLHLLAGPERIEAGWWEGAEDLTRRDYFIAHSAQSGLLWIYRERAPARGSSGWFLHGLYG</sequence>
<dbReference type="CDD" id="cd03468">
    <property type="entry name" value="PolY_like"/>
    <property type="match status" value="1"/>
</dbReference>
<keyword evidence="3" id="KW-1185">Reference proteome</keyword>
<comment type="caution">
    <text evidence="2">The sequence shown here is derived from an EMBL/GenBank/DDBJ whole genome shotgun (WGS) entry which is preliminary data.</text>
</comment>
<dbReference type="SUPFAM" id="SSF56672">
    <property type="entry name" value="DNA/RNA polymerases"/>
    <property type="match status" value="1"/>
</dbReference>
<dbReference type="RefSeq" id="WP_310372358.1">
    <property type="nucleotide sequence ID" value="NZ_JAVDXT010000001.1"/>
</dbReference>
<name>A0ABU2C6V4_9BURK</name>
<evidence type="ECO:0000313" key="2">
    <source>
        <dbReference type="EMBL" id="MDR7376999.1"/>
    </source>
</evidence>
<reference evidence="2 3" key="1">
    <citation type="submission" date="2023-07" db="EMBL/GenBank/DDBJ databases">
        <title>Sorghum-associated microbial communities from plants grown in Nebraska, USA.</title>
        <authorList>
            <person name="Schachtman D."/>
        </authorList>
    </citation>
    <scope>NUCLEOTIDE SEQUENCE [LARGE SCALE GENOMIC DNA]</scope>
    <source>
        <strain evidence="2 3">BE313</strain>
    </source>
</reference>
<dbReference type="PANTHER" id="PTHR35369:SF2">
    <property type="entry name" value="BLR3025 PROTEIN"/>
    <property type="match status" value="1"/>
</dbReference>
<dbReference type="Proteomes" id="UP001180487">
    <property type="component" value="Unassembled WGS sequence"/>
</dbReference>
<protein>
    <submittedName>
        <fullName evidence="2">Protein ImuB</fullName>
    </submittedName>
</protein>
<dbReference type="PANTHER" id="PTHR35369">
    <property type="entry name" value="BLR3025 PROTEIN-RELATED"/>
    <property type="match status" value="1"/>
</dbReference>
<organism evidence="2 3">
    <name type="scientific">Rhodoferax ferrireducens</name>
    <dbReference type="NCBI Taxonomy" id="192843"/>
    <lineage>
        <taxon>Bacteria</taxon>
        <taxon>Pseudomonadati</taxon>
        <taxon>Pseudomonadota</taxon>
        <taxon>Betaproteobacteria</taxon>
        <taxon>Burkholderiales</taxon>
        <taxon>Comamonadaceae</taxon>
        <taxon>Rhodoferax</taxon>
    </lineage>
</organism>
<accession>A0ABU2C6V4</accession>
<keyword evidence="1" id="KW-0227">DNA damage</keyword>
<evidence type="ECO:0000313" key="3">
    <source>
        <dbReference type="Proteomes" id="UP001180487"/>
    </source>
</evidence>
<proteinExistence type="predicted"/>
<gene>
    <name evidence="2" type="ORF">J2X19_001657</name>
</gene>
<dbReference type="EMBL" id="JAVDXT010000001">
    <property type="protein sequence ID" value="MDR7376999.1"/>
    <property type="molecule type" value="Genomic_DNA"/>
</dbReference>
<dbReference type="InterPro" id="IPR050356">
    <property type="entry name" value="SulA_CellDiv_inhibitor"/>
</dbReference>